<feature type="domain" description="Transglutaminase-like" evidence="1">
    <location>
        <begin position="35"/>
        <end position="131"/>
    </location>
</feature>
<dbReference type="SUPFAM" id="SSF54001">
    <property type="entry name" value="Cysteine proteinases"/>
    <property type="match status" value="1"/>
</dbReference>
<dbReference type="AlphaFoldDB" id="A0A7W3N3S7"/>
<gene>
    <name evidence="2" type="ORF">HNR21_005867</name>
</gene>
<dbReference type="InterPro" id="IPR038765">
    <property type="entry name" value="Papain-like_cys_pep_sf"/>
</dbReference>
<evidence type="ECO:0000259" key="1">
    <source>
        <dbReference type="Pfam" id="PF01841"/>
    </source>
</evidence>
<dbReference type="Pfam" id="PF01841">
    <property type="entry name" value="Transglut_core"/>
    <property type="match status" value="1"/>
</dbReference>
<keyword evidence="2" id="KW-0378">Hydrolase</keyword>
<dbReference type="PANTHER" id="PTHR33490:SF3">
    <property type="entry name" value="CONSERVED INTEGRAL MEMBRANE PROTEIN"/>
    <property type="match status" value="1"/>
</dbReference>
<reference evidence="2 3" key="1">
    <citation type="submission" date="2020-08" db="EMBL/GenBank/DDBJ databases">
        <title>Sequencing the genomes of 1000 actinobacteria strains.</title>
        <authorList>
            <person name="Klenk H.-P."/>
        </authorList>
    </citation>
    <scope>NUCLEOTIDE SEQUENCE [LARGE SCALE GENOMIC DNA]</scope>
    <source>
        <strain evidence="2 3">DSM 45823</strain>
    </source>
</reference>
<keyword evidence="3" id="KW-1185">Reference proteome</keyword>
<dbReference type="InterPro" id="IPR002931">
    <property type="entry name" value="Transglutaminase-like"/>
</dbReference>
<dbReference type="Gene3D" id="3.10.620.30">
    <property type="match status" value="1"/>
</dbReference>
<evidence type="ECO:0000313" key="2">
    <source>
        <dbReference type="EMBL" id="MBA9006985.1"/>
    </source>
</evidence>
<dbReference type="GO" id="GO:0008233">
    <property type="term" value="F:peptidase activity"/>
    <property type="evidence" value="ECO:0007669"/>
    <property type="project" value="UniProtKB-KW"/>
</dbReference>
<protein>
    <submittedName>
        <fullName evidence="2">Transglutaminase-like putative cysteine protease</fullName>
    </submittedName>
</protein>
<dbReference type="Proteomes" id="UP000539313">
    <property type="component" value="Unassembled WGS sequence"/>
</dbReference>
<dbReference type="EMBL" id="JACJII010000001">
    <property type="protein sequence ID" value="MBA9006985.1"/>
    <property type="molecule type" value="Genomic_DNA"/>
</dbReference>
<evidence type="ECO:0000313" key="3">
    <source>
        <dbReference type="Proteomes" id="UP000539313"/>
    </source>
</evidence>
<keyword evidence="2" id="KW-0645">Protease</keyword>
<sequence>MTPLRLAAEPWEYLGSDEAIDVEHDRIVATAASMRTGDDVAFARTAFEFVRDEVTHSLDARDRRVTWRASDVLRTRTGLCFAKSHLLVALLRAGGVEAGLCYQRLSDDAGGFVLHGLAAVLLEDHWVRLDPRGNKPGIEVEFSATEDRLAYRVRPELGEADYLTVYPSPHPVVLRALQSHDDCIAMCEQGGLPSSLED</sequence>
<proteinExistence type="predicted"/>
<comment type="caution">
    <text evidence="2">The sequence shown here is derived from an EMBL/GenBank/DDBJ whole genome shotgun (WGS) entry which is preliminary data.</text>
</comment>
<dbReference type="PANTHER" id="PTHR33490">
    <property type="entry name" value="BLR5614 PROTEIN-RELATED"/>
    <property type="match status" value="1"/>
</dbReference>
<name>A0A7W3N3S7_9ACTN</name>
<accession>A0A7W3N3S7</accession>
<organism evidence="2 3">
    <name type="scientific">Thermomonospora cellulosilytica</name>
    <dbReference type="NCBI Taxonomy" id="1411118"/>
    <lineage>
        <taxon>Bacteria</taxon>
        <taxon>Bacillati</taxon>
        <taxon>Actinomycetota</taxon>
        <taxon>Actinomycetes</taxon>
        <taxon>Streptosporangiales</taxon>
        <taxon>Thermomonosporaceae</taxon>
        <taxon>Thermomonospora</taxon>
    </lineage>
</organism>
<dbReference type="GO" id="GO:0006508">
    <property type="term" value="P:proteolysis"/>
    <property type="evidence" value="ECO:0007669"/>
    <property type="project" value="UniProtKB-KW"/>
</dbReference>
<dbReference type="RefSeq" id="WP_312881397.1">
    <property type="nucleotide sequence ID" value="NZ_JACJII010000001.1"/>
</dbReference>